<protein>
    <submittedName>
        <fullName evidence="3">Uncharacterized protein</fullName>
    </submittedName>
</protein>
<keyword evidence="4" id="KW-1185">Reference proteome</keyword>
<dbReference type="OrthoDB" id="7818866at2"/>
<evidence type="ECO:0000256" key="1">
    <source>
        <dbReference type="SAM" id="MobiDB-lite"/>
    </source>
</evidence>
<proteinExistence type="predicted"/>
<name>A0A2T6B7M3_9RHOB</name>
<sequence>MRIAGILISAALLATTTTAALAQGTLPTERWQFARQTEFQTNVAWIYGRFNGGPSEFGVECTDTGPEVYFADGLRYDGDTRQGRVGISVDGRDYSRQATFVPHGHTSWWRIAPGNGLLDALRAGNTVTLDSDLGTGLFPFRLRGSSAAIGEVLAICGEGAAPTTAATGPTAATTGLTAAAPEARIREACRGAYSGEDAIVQTEIDGDGKPDFLLDWSSVTCADRSVGRGGGYCGAQMCSIDVYASSAYAPGGWPQPILALSYALPAPGADHALTTTVTGGSCPITHRCTRHWGWTGGKLEVVAREDVDASQAPSPEAPEPSTSAQAPLSRTPPAEADAAIPWTAPGMEPGQWNSVVPENAMGFVLAAHPNFDGTQLMLSCGAGGGLQINFSAPELANVGPEDDVRLRLGTETFPTRFHEDIASGGDPSFYMAGRWDGQVRLLELLNAGEDAEVIVIPDDNPSAAKVVLTVPGSAGDPGLAHVVDVCGDGPKVAGPVQSFPGVFGDAQSGAWVLRHRTENFTVPVARSIDPRNGAAFGLHCSEEGLPSMHIGWEVIPDGETRGIVLRIGGRDFARTGYGNKSTITFPADADLMEAMRNSDEVIFVRDDPALTDGVFPTTGFDGAVDFTYTHCE</sequence>
<feature type="signal peptide" evidence="2">
    <location>
        <begin position="1"/>
        <end position="22"/>
    </location>
</feature>
<dbReference type="RefSeq" id="WP_107974540.1">
    <property type="nucleotide sequence ID" value="NZ_BMEZ01000002.1"/>
</dbReference>
<feature type="compositionally biased region" description="Low complexity" evidence="1">
    <location>
        <begin position="309"/>
        <end position="327"/>
    </location>
</feature>
<feature type="region of interest" description="Disordered" evidence="1">
    <location>
        <begin position="307"/>
        <end position="335"/>
    </location>
</feature>
<reference evidence="3 4" key="1">
    <citation type="submission" date="2018-04" db="EMBL/GenBank/DDBJ databases">
        <title>Genomic Encyclopedia of Archaeal and Bacterial Type Strains, Phase II (KMG-II): from individual species to whole genera.</title>
        <authorList>
            <person name="Goeker M."/>
        </authorList>
    </citation>
    <scope>NUCLEOTIDE SEQUENCE [LARGE SCALE GENOMIC DNA]</scope>
    <source>
        <strain evidence="3 4">DSM 29329</strain>
    </source>
</reference>
<dbReference type="AlphaFoldDB" id="A0A2T6B7M3"/>
<organism evidence="3 4">
    <name type="scientific">Allosediminivita pacifica</name>
    <dbReference type="NCBI Taxonomy" id="1267769"/>
    <lineage>
        <taxon>Bacteria</taxon>
        <taxon>Pseudomonadati</taxon>
        <taxon>Pseudomonadota</taxon>
        <taxon>Alphaproteobacteria</taxon>
        <taxon>Rhodobacterales</taxon>
        <taxon>Paracoccaceae</taxon>
        <taxon>Allosediminivita</taxon>
    </lineage>
</organism>
<accession>A0A2T6B7M3</accession>
<evidence type="ECO:0000313" key="3">
    <source>
        <dbReference type="EMBL" id="PTX52069.1"/>
    </source>
</evidence>
<dbReference type="EMBL" id="QBKN01000002">
    <property type="protein sequence ID" value="PTX52069.1"/>
    <property type="molecule type" value="Genomic_DNA"/>
</dbReference>
<comment type="caution">
    <text evidence="3">The sequence shown here is derived from an EMBL/GenBank/DDBJ whole genome shotgun (WGS) entry which is preliminary data.</text>
</comment>
<gene>
    <name evidence="3" type="ORF">C8N44_102114</name>
</gene>
<feature type="chain" id="PRO_5015648561" evidence="2">
    <location>
        <begin position="23"/>
        <end position="632"/>
    </location>
</feature>
<dbReference type="Proteomes" id="UP000244069">
    <property type="component" value="Unassembled WGS sequence"/>
</dbReference>
<evidence type="ECO:0000313" key="4">
    <source>
        <dbReference type="Proteomes" id="UP000244069"/>
    </source>
</evidence>
<evidence type="ECO:0000256" key="2">
    <source>
        <dbReference type="SAM" id="SignalP"/>
    </source>
</evidence>
<keyword evidence="2" id="KW-0732">Signal</keyword>